<reference evidence="1 2" key="1">
    <citation type="journal article" date="2020" name="Nat. Food">
        <title>A phased Vanilla planifolia genome enables genetic improvement of flavour and production.</title>
        <authorList>
            <person name="Hasing T."/>
            <person name="Tang H."/>
            <person name="Brym M."/>
            <person name="Khazi F."/>
            <person name="Huang T."/>
            <person name="Chambers A.H."/>
        </authorList>
    </citation>
    <scope>NUCLEOTIDE SEQUENCE [LARGE SCALE GENOMIC DNA]</scope>
    <source>
        <tissue evidence="1">Leaf</tissue>
    </source>
</reference>
<protein>
    <submittedName>
        <fullName evidence="1">Uncharacterized protein</fullName>
    </submittedName>
</protein>
<evidence type="ECO:0000313" key="2">
    <source>
        <dbReference type="Proteomes" id="UP000639772"/>
    </source>
</evidence>
<proteinExistence type="predicted"/>
<gene>
    <name evidence="1" type="ORF">HPP92_026611</name>
</gene>
<dbReference type="EMBL" id="JADCNM010000095">
    <property type="protein sequence ID" value="KAG0450686.1"/>
    <property type="molecule type" value="Genomic_DNA"/>
</dbReference>
<comment type="caution">
    <text evidence="1">The sequence shown here is derived from an EMBL/GenBank/DDBJ whole genome shotgun (WGS) entry which is preliminary data.</text>
</comment>
<dbReference type="AlphaFoldDB" id="A0A835U928"/>
<evidence type="ECO:0000313" key="1">
    <source>
        <dbReference type="EMBL" id="KAG0450686.1"/>
    </source>
</evidence>
<organism evidence="1 2">
    <name type="scientific">Vanilla planifolia</name>
    <name type="common">Vanilla</name>
    <dbReference type="NCBI Taxonomy" id="51239"/>
    <lineage>
        <taxon>Eukaryota</taxon>
        <taxon>Viridiplantae</taxon>
        <taxon>Streptophyta</taxon>
        <taxon>Embryophyta</taxon>
        <taxon>Tracheophyta</taxon>
        <taxon>Spermatophyta</taxon>
        <taxon>Magnoliopsida</taxon>
        <taxon>Liliopsida</taxon>
        <taxon>Asparagales</taxon>
        <taxon>Orchidaceae</taxon>
        <taxon>Vanilloideae</taxon>
        <taxon>Vanilleae</taxon>
        <taxon>Vanilla</taxon>
    </lineage>
</organism>
<accession>A0A835U928</accession>
<sequence length="105" mass="12059">MKSLKEAELPDGDKITPGQHVIGDETEAIVKDEEPQYSNPIDGGCKAEACVDYKRKYDITGCMDVDPDEHDEEEENALEKWMEFEELLSDEMIKDYSETDIQREL</sequence>
<dbReference type="Proteomes" id="UP000639772">
    <property type="component" value="Unassembled WGS sequence"/>
</dbReference>
<name>A0A835U928_VANPL</name>